<evidence type="ECO:0000256" key="6">
    <source>
        <dbReference type="PIRSR" id="PIRSR000337-1"/>
    </source>
</evidence>
<dbReference type="GO" id="GO:0004497">
    <property type="term" value="F:monooxygenase activity"/>
    <property type="evidence" value="ECO:0007669"/>
    <property type="project" value="UniProtKB-KW"/>
</dbReference>
<dbReference type="InterPro" id="IPR036661">
    <property type="entry name" value="Luciferase-like_sf"/>
</dbReference>
<name>A0A1H3S0A8_9MICO</name>
<accession>A0A1H3S0A8</accession>
<dbReference type="Gene3D" id="3.20.20.30">
    <property type="entry name" value="Luciferase-like domain"/>
    <property type="match status" value="1"/>
</dbReference>
<dbReference type="STRING" id="381665.SAMN05216554_3167"/>
<evidence type="ECO:0000259" key="7">
    <source>
        <dbReference type="Pfam" id="PF00296"/>
    </source>
</evidence>
<sequence length="494" mass="52991">MSVSASLPRREGAVVLGAAVRTLGAFPSGWRVEGAHRDPAGDPQALKRLAKEAERAHLDYLFFGDWLSGNLELEFTDPYLLARIDPLSAVGFLASSTSRIGLIATVNTSYSDPFAVARTAASLDHLSGGRFGLNLAVGAEPRADANHAPTSPGANRHEVAAEYLAVLTGLWDSWADDAVVADAERGALIDRSKISPIDHDGRHFRVAGPALGLRPVQGHVPIVHADVSPRAREFAAEYAELHIVSPAGLREGVQLVRDIHAAVAAHGREADSVTVVVPLLPVVAETREAAWRLYDRLVELVPVDEGVGRGGGDALPGLPPHRTAAAIRRFVGVPLLDRELDDPVSLSDAERFNAAGQRLIETVRRRSGRVPGGPRATDYRHLLVAHLFPAPLVVGSATDVADHIETWFRAGAADGFTVQSAYLHEQFEAFTRQVVPVLVERGLFRADYGSKTLRGHLGSARPEWTPRPARPREADRRVAASASAFDGVVGLRAL</sequence>
<keyword evidence="4 8" id="KW-0503">Monooxygenase</keyword>
<reference evidence="8 9" key="1">
    <citation type="submission" date="2016-10" db="EMBL/GenBank/DDBJ databases">
        <authorList>
            <person name="de Groot N.N."/>
        </authorList>
    </citation>
    <scope>NUCLEOTIDE SEQUENCE [LARGE SCALE GENOMIC DNA]</scope>
    <source>
        <strain evidence="8 9">CGMCC 4.3491</strain>
    </source>
</reference>
<dbReference type="InterPro" id="IPR051260">
    <property type="entry name" value="Diverse_substr_monoxygenases"/>
</dbReference>
<evidence type="ECO:0000313" key="9">
    <source>
        <dbReference type="Proteomes" id="UP000198891"/>
    </source>
</evidence>
<proteinExistence type="inferred from homology"/>
<dbReference type="PANTHER" id="PTHR30011">
    <property type="entry name" value="ALKANESULFONATE MONOOXYGENASE-RELATED"/>
    <property type="match status" value="1"/>
</dbReference>
<organism evidence="8 9">
    <name type="scientific">Herbiconiux ginsengi</name>
    <dbReference type="NCBI Taxonomy" id="381665"/>
    <lineage>
        <taxon>Bacteria</taxon>
        <taxon>Bacillati</taxon>
        <taxon>Actinomycetota</taxon>
        <taxon>Actinomycetes</taxon>
        <taxon>Micrococcales</taxon>
        <taxon>Microbacteriaceae</taxon>
        <taxon>Herbiconiux</taxon>
    </lineage>
</organism>
<dbReference type="InterPro" id="IPR011251">
    <property type="entry name" value="Luciferase-like_dom"/>
</dbReference>
<dbReference type="AlphaFoldDB" id="A0A1H3S0A8"/>
<keyword evidence="3" id="KW-0560">Oxidoreductase</keyword>
<evidence type="ECO:0000256" key="1">
    <source>
        <dbReference type="ARBA" id="ARBA00022630"/>
    </source>
</evidence>
<dbReference type="Pfam" id="PF00296">
    <property type="entry name" value="Bac_luciferase"/>
    <property type="match status" value="1"/>
</dbReference>
<dbReference type="SUPFAM" id="SSF51679">
    <property type="entry name" value="Bacterial luciferase-like"/>
    <property type="match status" value="1"/>
</dbReference>
<feature type="binding site" evidence="6">
    <location>
        <position position="105"/>
    </location>
    <ligand>
        <name>FMN</name>
        <dbReference type="ChEBI" id="CHEBI:58210"/>
    </ligand>
</feature>
<evidence type="ECO:0000256" key="4">
    <source>
        <dbReference type="ARBA" id="ARBA00023033"/>
    </source>
</evidence>
<feature type="domain" description="Luciferase-like" evidence="7">
    <location>
        <begin position="35"/>
        <end position="412"/>
    </location>
</feature>
<keyword evidence="1 6" id="KW-0285">Flavoprotein</keyword>
<gene>
    <name evidence="8" type="ORF">SAMN05216554_3167</name>
</gene>
<comment type="similarity">
    <text evidence="5">Belongs to the NtaA/SnaA/DszA monooxygenase family.</text>
</comment>
<feature type="binding site" evidence="6">
    <location>
        <position position="65"/>
    </location>
    <ligand>
        <name>FMN</name>
        <dbReference type="ChEBI" id="CHEBI:58210"/>
    </ligand>
</feature>
<dbReference type="InterPro" id="IPR016215">
    <property type="entry name" value="NTA_MOA"/>
</dbReference>
<feature type="binding site" evidence="6">
    <location>
        <position position="228"/>
    </location>
    <ligand>
        <name>FMN</name>
        <dbReference type="ChEBI" id="CHEBI:58210"/>
    </ligand>
</feature>
<evidence type="ECO:0000313" key="8">
    <source>
        <dbReference type="EMBL" id="SDZ30599.1"/>
    </source>
</evidence>
<dbReference type="GO" id="GO:0016705">
    <property type="term" value="F:oxidoreductase activity, acting on paired donors, with incorporation or reduction of molecular oxygen"/>
    <property type="evidence" value="ECO:0007669"/>
    <property type="project" value="InterPro"/>
</dbReference>
<dbReference type="PANTHER" id="PTHR30011:SF16">
    <property type="entry name" value="C2H2 FINGER DOMAIN TRANSCRIPTION FACTOR (EUROFUNG)-RELATED"/>
    <property type="match status" value="1"/>
</dbReference>
<keyword evidence="9" id="KW-1185">Reference proteome</keyword>
<keyword evidence="2 6" id="KW-0288">FMN</keyword>
<dbReference type="PIRSF" id="PIRSF000337">
    <property type="entry name" value="NTA_MOA"/>
    <property type="match status" value="1"/>
</dbReference>
<dbReference type="Proteomes" id="UP000198891">
    <property type="component" value="Unassembled WGS sequence"/>
</dbReference>
<dbReference type="EMBL" id="FNPZ01000003">
    <property type="protein sequence ID" value="SDZ30599.1"/>
    <property type="molecule type" value="Genomic_DNA"/>
</dbReference>
<protein>
    <submittedName>
        <fullName evidence="8">FMN-dependent oxidoreductase, nitrilotriacetate monooxygenase family</fullName>
    </submittedName>
</protein>
<evidence type="ECO:0000256" key="3">
    <source>
        <dbReference type="ARBA" id="ARBA00023002"/>
    </source>
</evidence>
<dbReference type="RefSeq" id="WP_175494294.1">
    <property type="nucleotide sequence ID" value="NZ_FNPZ01000003.1"/>
</dbReference>
<evidence type="ECO:0000256" key="5">
    <source>
        <dbReference type="ARBA" id="ARBA00033748"/>
    </source>
</evidence>
<evidence type="ECO:0000256" key="2">
    <source>
        <dbReference type="ARBA" id="ARBA00022643"/>
    </source>
</evidence>
<dbReference type="NCBIfam" id="TIGR03860">
    <property type="entry name" value="FMN_nitrolo"/>
    <property type="match status" value="1"/>
</dbReference>